<comment type="caution">
    <text evidence="1">The sequence shown here is derived from an EMBL/GenBank/DDBJ whole genome shotgun (WGS) entry which is preliminary data.</text>
</comment>
<dbReference type="OrthoDB" id="7356934at2"/>
<reference evidence="1 2" key="1">
    <citation type="submission" date="2019-03" db="EMBL/GenBank/DDBJ databases">
        <title>Genomic Encyclopedia of Type Strains, Phase IV (KMG-IV): sequencing the most valuable type-strain genomes for metagenomic binning, comparative biology and taxonomic classification.</title>
        <authorList>
            <person name="Goeker M."/>
        </authorList>
    </citation>
    <scope>NUCLEOTIDE SEQUENCE [LARGE SCALE GENOMIC DNA]</scope>
    <source>
        <strain evidence="1 2">DSM 22958</strain>
    </source>
</reference>
<dbReference type="Pfam" id="PF12096">
    <property type="entry name" value="DUF3572"/>
    <property type="match status" value="1"/>
</dbReference>
<dbReference type="InterPro" id="IPR021955">
    <property type="entry name" value="DUF3572"/>
</dbReference>
<accession>A0A4R2GUX4</accession>
<gene>
    <name evidence="1" type="ORF">EV666_105148</name>
</gene>
<evidence type="ECO:0000313" key="2">
    <source>
        <dbReference type="Proteomes" id="UP000294881"/>
    </source>
</evidence>
<dbReference type="RefSeq" id="WP_132005796.1">
    <property type="nucleotide sequence ID" value="NZ_JBHUNN010000002.1"/>
</dbReference>
<evidence type="ECO:0000313" key="1">
    <source>
        <dbReference type="EMBL" id="TCO13777.1"/>
    </source>
</evidence>
<dbReference type="AlphaFoldDB" id="A0A4R2GUX4"/>
<sequence length="106" mass="11141">MLIPREKDTVQKRGAPDPAALAIQALGFLAEDEERLGDFLALSGLTVDGLRAAAGKPDFLIAVLEHLLQDEMMVMAFAASAGVDPASIAPACRKLMPDAGQRPVDA</sequence>
<dbReference type="EMBL" id="SLWL01000005">
    <property type="protein sequence ID" value="TCO13777.1"/>
    <property type="molecule type" value="Genomic_DNA"/>
</dbReference>
<dbReference type="Proteomes" id="UP000294881">
    <property type="component" value="Unassembled WGS sequence"/>
</dbReference>
<proteinExistence type="predicted"/>
<protein>
    <submittedName>
        <fullName evidence="1">Uncharacterized protein DUF3572</fullName>
    </submittedName>
</protein>
<organism evidence="1 2">
    <name type="scientific">Camelimonas lactis</name>
    <dbReference type="NCBI Taxonomy" id="659006"/>
    <lineage>
        <taxon>Bacteria</taxon>
        <taxon>Pseudomonadati</taxon>
        <taxon>Pseudomonadota</taxon>
        <taxon>Alphaproteobacteria</taxon>
        <taxon>Hyphomicrobiales</taxon>
        <taxon>Chelatococcaceae</taxon>
        <taxon>Camelimonas</taxon>
    </lineage>
</organism>
<name>A0A4R2GUX4_9HYPH</name>
<keyword evidence="2" id="KW-1185">Reference proteome</keyword>